<feature type="transmembrane region" description="Helical" evidence="5">
    <location>
        <begin position="57"/>
        <end position="75"/>
    </location>
</feature>
<evidence type="ECO:0000256" key="5">
    <source>
        <dbReference type="SAM" id="Phobius"/>
    </source>
</evidence>
<dbReference type="CDD" id="cd06174">
    <property type="entry name" value="MFS"/>
    <property type="match status" value="1"/>
</dbReference>
<feature type="transmembrane region" description="Helical" evidence="5">
    <location>
        <begin position="82"/>
        <end position="103"/>
    </location>
</feature>
<dbReference type="InterPro" id="IPR011701">
    <property type="entry name" value="MFS"/>
</dbReference>
<feature type="transmembrane region" description="Helical" evidence="5">
    <location>
        <begin position="115"/>
        <end position="134"/>
    </location>
</feature>
<dbReference type="RefSeq" id="WP_407328207.1">
    <property type="nucleotide sequence ID" value="NZ_CP136865.1"/>
</dbReference>
<dbReference type="SUPFAM" id="SSF103473">
    <property type="entry name" value="MFS general substrate transporter"/>
    <property type="match status" value="1"/>
</dbReference>
<feature type="transmembrane region" description="Helical" evidence="5">
    <location>
        <begin position="146"/>
        <end position="165"/>
    </location>
</feature>
<dbReference type="Pfam" id="PF07690">
    <property type="entry name" value="MFS_1"/>
    <property type="match status" value="1"/>
</dbReference>
<keyword evidence="1 5" id="KW-0812">Transmembrane</keyword>
<gene>
    <name evidence="6" type="ORF">R0137_02185</name>
</gene>
<evidence type="ECO:0000256" key="3">
    <source>
        <dbReference type="ARBA" id="ARBA00023136"/>
    </source>
</evidence>
<dbReference type="InterPro" id="IPR036259">
    <property type="entry name" value="MFS_trans_sf"/>
</dbReference>
<feature type="transmembrane region" description="Helical" evidence="5">
    <location>
        <begin position="233"/>
        <end position="253"/>
    </location>
</feature>
<evidence type="ECO:0000313" key="7">
    <source>
        <dbReference type="Proteomes" id="UP001626549"/>
    </source>
</evidence>
<evidence type="ECO:0000256" key="4">
    <source>
        <dbReference type="SAM" id="MobiDB-lite"/>
    </source>
</evidence>
<feature type="transmembrane region" description="Helical" evidence="5">
    <location>
        <begin position="177"/>
        <end position="195"/>
    </location>
</feature>
<dbReference type="PANTHER" id="PTHR43596">
    <property type="entry name" value="ADP,ATP CARRIER PROTEIN"/>
    <property type="match status" value="1"/>
</dbReference>
<evidence type="ECO:0000313" key="6">
    <source>
        <dbReference type="EMBL" id="WOJ97392.1"/>
    </source>
</evidence>
<dbReference type="PANTHER" id="PTHR43596:SF1">
    <property type="entry name" value="ADP,ATP CARRIER PROTEIN"/>
    <property type="match status" value="1"/>
</dbReference>
<sequence length="451" mass="49372">MIDKAFVRLTLIKSDEQRAVGVSFLIVFLLMASYFVLRPVRDAMASDWTDAEVSLLWNLQFFLSAALVALYSLCISRLPFRWVVPTVYGGFATSFVLFFYVTPLLADPTWVEKGFYLWVAAFGLFNLSVFWSFMADTFRREQGQRLFAIIGSGASAGAILGPGIPTLFAGSLGLDKLMLIAALGLLLVVPLIVYVRRLKLTQLGNVDAEVDFAEHRISGDWWSGFRDVLSKPYLLAIAAFIVLYVFVGSFVYFEQKNLLAAYSRPERAQILGGIDWIVNSLTFLFAFLLTGRLVQRLGMATTLALVPVAVMLGLLVLAAAPSIVVLLALQATRRVGNYAVTRPARELLFTQVTTEERFKAKPVIDVVVYRGGDAISGSLFALLTEGVGLGLAAVAIVGACIAAVWTVTGVFLGRLFDNVAFRQTSQTRSAELQMNASFDPPTSNSVTPLSH</sequence>
<organism evidence="6 7">
    <name type="scientific">Congregibacter brevis</name>
    <dbReference type="NCBI Taxonomy" id="3081201"/>
    <lineage>
        <taxon>Bacteria</taxon>
        <taxon>Pseudomonadati</taxon>
        <taxon>Pseudomonadota</taxon>
        <taxon>Gammaproteobacteria</taxon>
        <taxon>Cellvibrionales</taxon>
        <taxon>Halieaceae</taxon>
        <taxon>Congregibacter</taxon>
    </lineage>
</organism>
<feature type="transmembrane region" description="Helical" evidence="5">
    <location>
        <begin position="387"/>
        <end position="412"/>
    </location>
</feature>
<accession>A0ABZ0ICX5</accession>
<dbReference type="Gene3D" id="1.20.1250.20">
    <property type="entry name" value="MFS general substrate transporter like domains"/>
    <property type="match status" value="1"/>
</dbReference>
<keyword evidence="2 5" id="KW-1133">Transmembrane helix</keyword>
<protein>
    <submittedName>
        <fullName evidence="6">MFS transporter</fullName>
    </submittedName>
</protein>
<evidence type="ECO:0000256" key="2">
    <source>
        <dbReference type="ARBA" id="ARBA00022989"/>
    </source>
</evidence>
<feature type="transmembrane region" description="Helical" evidence="5">
    <location>
        <begin position="273"/>
        <end position="291"/>
    </location>
</feature>
<dbReference type="EMBL" id="CP136865">
    <property type="protein sequence ID" value="WOJ97392.1"/>
    <property type="molecule type" value="Genomic_DNA"/>
</dbReference>
<name>A0ABZ0ICX5_9GAMM</name>
<feature type="transmembrane region" description="Helical" evidence="5">
    <location>
        <begin position="20"/>
        <end position="37"/>
    </location>
</feature>
<feature type="transmembrane region" description="Helical" evidence="5">
    <location>
        <begin position="303"/>
        <end position="329"/>
    </location>
</feature>
<evidence type="ECO:0000256" key="1">
    <source>
        <dbReference type="ARBA" id="ARBA00022692"/>
    </source>
</evidence>
<dbReference type="Proteomes" id="UP001626549">
    <property type="component" value="Chromosome"/>
</dbReference>
<keyword evidence="7" id="KW-1185">Reference proteome</keyword>
<reference evidence="6 7" key="1">
    <citation type="submission" date="2023-10" db="EMBL/GenBank/DDBJ databases">
        <title>Two novel species belonging to the OM43/NOR5 clade.</title>
        <authorList>
            <person name="Park M."/>
        </authorList>
    </citation>
    <scope>NUCLEOTIDE SEQUENCE [LARGE SCALE GENOMIC DNA]</scope>
    <source>
        <strain evidence="6 7">IMCC45268</strain>
    </source>
</reference>
<keyword evidence="3 5" id="KW-0472">Membrane</keyword>
<proteinExistence type="predicted"/>
<feature type="region of interest" description="Disordered" evidence="4">
    <location>
        <begin position="432"/>
        <end position="451"/>
    </location>
</feature>